<protein>
    <submittedName>
        <fullName evidence="2">TIGR04222 domain-containing protein</fullName>
    </submittedName>
</protein>
<keyword evidence="1" id="KW-0472">Membrane</keyword>
<evidence type="ECO:0000313" key="3">
    <source>
        <dbReference type="Proteomes" id="UP000198765"/>
    </source>
</evidence>
<dbReference type="RefSeq" id="WP_091195756.1">
    <property type="nucleotide sequence ID" value="NZ_LT594324.1"/>
</dbReference>
<dbReference type="Proteomes" id="UP000198765">
    <property type="component" value="Chromosome I"/>
</dbReference>
<sequence>MTVLAAPDDTWGIPGPVFLRWYLVVAAVLVVGTLVHRFRALAGTPVAGAGQLGPQQVAYLNGGDELAVWTALGGLRHAGVVAVRPDRRLTTAGALPAGATPLDQAVVNAAARGVRSGELRRDEWVVRALDQLRDELQRRGLALGPDQRSALRRGPLLIAALLVLGGIRAVVGLSNGRPAGFLLLSLIPLVVAFALLVRVPWRTRAADRALRDLQREHTWLRPSAAPAYATYGPSTTAMGVALFGTATIWAMDPGFAGQAAIQRQALATGGGTSGGSCGSGGTGSSCGGSSCGGGGGCGGGGCGG</sequence>
<accession>A0A1A8ZU04</accession>
<name>A0A1A8ZU04_9ACTN</name>
<feature type="transmembrane region" description="Helical" evidence="1">
    <location>
        <begin position="17"/>
        <end position="35"/>
    </location>
</feature>
<dbReference type="PATRIC" id="fig|299146.4.peg.3060"/>
<dbReference type="OrthoDB" id="4475641at2"/>
<evidence type="ECO:0000313" key="2">
    <source>
        <dbReference type="EMBL" id="SBT47605.1"/>
    </source>
</evidence>
<dbReference type="InterPro" id="IPR026467">
    <property type="entry name" value="Ser/Gly_Cys_C_dom"/>
</dbReference>
<proteinExistence type="predicted"/>
<keyword evidence="1" id="KW-0812">Transmembrane</keyword>
<dbReference type="NCBIfam" id="TIGR04222">
    <property type="entry name" value="near_uncomplex"/>
    <property type="match status" value="1"/>
</dbReference>
<reference evidence="2 3" key="1">
    <citation type="submission" date="2016-06" db="EMBL/GenBank/DDBJ databases">
        <authorList>
            <person name="Kjaerup R.B."/>
            <person name="Dalgaard T.S."/>
            <person name="Juul-Madsen H.R."/>
        </authorList>
    </citation>
    <scope>NUCLEOTIDE SEQUENCE [LARGE SCALE GENOMIC DNA]</scope>
    <source>
        <strain evidence="2 3">DSM 45248</strain>
    </source>
</reference>
<feature type="transmembrane region" description="Helical" evidence="1">
    <location>
        <begin position="156"/>
        <end position="173"/>
    </location>
</feature>
<feature type="transmembrane region" description="Helical" evidence="1">
    <location>
        <begin position="179"/>
        <end position="201"/>
    </location>
</feature>
<dbReference type="EMBL" id="LT594324">
    <property type="protein sequence ID" value="SBT47605.1"/>
    <property type="molecule type" value="Genomic_DNA"/>
</dbReference>
<gene>
    <name evidence="2" type="ORF">GA0070621_2946</name>
</gene>
<organism evidence="2 3">
    <name type="scientific">Micromonospora narathiwatensis</name>
    <dbReference type="NCBI Taxonomy" id="299146"/>
    <lineage>
        <taxon>Bacteria</taxon>
        <taxon>Bacillati</taxon>
        <taxon>Actinomycetota</taxon>
        <taxon>Actinomycetes</taxon>
        <taxon>Micromonosporales</taxon>
        <taxon>Micromonosporaceae</taxon>
        <taxon>Micromonospora</taxon>
    </lineage>
</organism>
<keyword evidence="1" id="KW-1133">Transmembrane helix</keyword>
<keyword evidence="3" id="KW-1185">Reference proteome</keyword>
<dbReference type="AlphaFoldDB" id="A0A1A8ZU04"/>
<evidence type="ECO:0000256" key="1">
    <source>
        <dbReference type="SAM" id="Phobius"/>
    </source>
</evidence>